<keyword evidence="2" id="KW-1185">Reference proteome</keyword>
<dbReference type="EMBL" id="JACBXS010000052">
    <property type="protein sequence ID" value="NYS26553.1"/>
    <property type="molecule type" value="Genomic_DNA"/>
</dbReference>
<name>A0A7Z0I267_9RHOB</name>
<proteinExistence type="predicted"/>
<reference evidence="1 2" key="1">
    <citation type="journal article" date="2000" name="Arch. Microbiol.">
        <title>Rhodobaca bogoriensis gen. nov. and sp. nov., an alkaliphilic purple nonsulfur bacterium from African Rift Valley soda lakes.</title>
        <authorList>
            <person name="Milford A.D."/>
            <person name="Achenbach L.A."/>
            <person name="Jung D.O."/>
            <person name="Madigan M.T."/>
        </authorList>
    </citation>
    <scope>NUCLEOTIDE SEQUENCE [LARGE SCALE GENOMIC DNA]</scope>
    <source>
        <strain evidence="1 2">2376</strain>
    </source>
</reference>
<comment type="caution">
    <text evidence="1">The sequence shown here is derived from an EMBL/GenBank/DDBJ whole genome shotgun (WGS) entry which is preliminary data.</text>
</comment>
<gene>
    <name evidence="1" type="ORF">HUK65_16325</name>
</gene>
<dbReference type="Pfam" id="PF12686">
    <property type="entry name" value="DUF3800"/>
    <property type="match status" value="1"/>
</dbReference>
<accession>A0A7Z0I267</accession>
<sequence>MSSEFIAFIDEAGCSGDKFGRGSSQFLVMGAVIVRRSNLSSVLNAFDEARKERGKGADISFRKFAKASEKDNFVLTRLLGRKPIKTAFIGFHKPSLAGTHIRANHGSEYNYLTKFMLERVSWAVRDAPKPCGDHTAEVVFSHQDMYPLHDLQDYIERLKRGSGRYNTRANWEHLSAFTGEAHSDEGRMHLADLAASSFHMAIEPKMHNMTDERHFGNLLPRLYRGAQNKPFGLKMWPEAAVADAQKAGRMLFLNGL</sequence>
<evidence type="ECO:0000313" key="2">
    <source>
        <dbReference type="Proteomes" id="UP000529417"/>
    </source>
</evidence>
<dbReference type="RefSeq" id="WP_179907347.1">
    <property type="nucleotide sequence ID" value="NZ_JACBXS010000052.1"/>
</dbReference>
<protein>
    <submittedName>
        <fullName evidence="1">DUF3800 domain-containing protein</fullName>
    </submittedName>
</protein>
<evidence type="ECO:0000313" key="1">
    <source>
        <dbReference type="EMBL" id="NYS26553.1"/>
    </source>
</evidence>
<dbReference type="Proteomes" id="UP000529417">
    <property type="component" value="Unassembled WGS sequence"/>
</dbReference>
<organism evidence="1 2">
    <name type="scientific">Rhabdonatronobacter sediminivivens</name>
    <dbReference type="NCBI Taxonomy" id="2743469"/>
    <lineage>
        <taxon>Bacteria</taxon>
        <taxon>Pseudomonadati</taxon>
        <taxon>Pseudomonadota</taxon>
        <taxon>Alphaproteobacteria</taxon>
        <taxon>Rhodobacterales</taxon>
        <taxon>Paracoccaceae</taxon>
        <taxon>Rhabdonatronobacter</taxon>
    </lineage>
</organism>
<dbReference type="AlphaFoldDB" id="A0A7Z0I267"/>
<dbReference type="InterPro" id="IPR024524">
    <property type="entry name" value="DUF3800"/>
</dbReference>